<evidence type="ECO:0000313" key="2">
    <source>
        <dbReference type="EMBL" id="MDR8020089.1"/>
    </source>
</evidence>
<evidence type="ECO:0008006" key="4">
    <source>
        <dbReference type="Google" id="ProtNLM"/>
    </source>
</evidence>
<gene>
    <name evidence="2" type="ORF">RIL96_10985</name>
</gene>
<dbReference type="Proteomes" id="UP001251870">
    <property type="component" value="Unassembled WGS sequence"/>
</dbReference>
<feature type="transmembrane region" description="Helical" evidence="1">
    <location>
        <begin position="13"/>
        <end position="36"/>
    </location>
</feature>
<dbReference type="EMBL" id="JAVKGR010000016">
    <property type="protein sequence ID" value="MDR8020089.1"/>
    <property type="molecule type" value="Genomic_DNA"/>
</dbReference>
<evidence type="ECO:0000313" key="3">
    <source>
        <dbReference type="Proteomes" id="UP001251870"/>
    </source>
</evidence>
<keyword evidence="1" id="KW-1133">Transmembrane helix</keyword>
<sequence>MYAWLFRSLPGPLWVRIGITLVLLAAVFLLLMEVVFPWANQFNPLNESTMDLEAAAVGTEPTGPGQEQ</sequence>
<dbReference type="RefSeq" id="WP_310549071.1">
    <property type="nucleotide sequence ID" value="NZ_JAVKGR010000016.1"/>
</dbReference>
<reference evidence="2 3" key="1">
    <citation type="submission" date="2023-09" db="EMBL/GenBank/DDBJ databases">
        <title>Description of three actinobacteria isolated from air of manufacturing shop in a pharmaceutical factory.</title>
        <authorList>
            <person name="Zhang D.-F."/>
        </authorList>
    </citation>
    <scope>NUCLEOTIDE SEQUENCE [LARGE SCALE GENOMIC DNA]</scope>
    <source>
        <strain evidence="2 3">LY-0111</strain>
    </source>
</reference>
<keyword evidence="1" id="KW-0812">Transmembrane</keyword>
<evidence type="ECO:0000256" key="1">
    <source>
        <dbReference type="SAM" id="Phobius"/>
    </source>
</evidence>
<comment type="caution">
    <text evidence="2">The sequence shown here is derived from an EMBL/GenBank/DDBJ whole genome shotgun (WGS) entry which is preliminary data.</text>
</comment>
<accession>A0ABU2DUB0</accession>
<keyword evidence="3" id="KW-1185">Reference proteome</keyword>
<proteinExistence type="predicted"/>
<protein>
    <recommendedName>
        <fullName evidence="4">DUF4175 domain-containing protein</fullName>
    </recommendedName>
</protein>
<organism evidence="2 3">
    <name type="scientific">Nesterenkonia aerolata</name>
    <dbReference type="NCBI Taxonomy" id="3074079"/>
    <lineage>
        <taxon>Bacteria</taxon>
        <taxon>Bacillati</taxon>
        <taxon>Actinomycetota</taxon>
        <taxon>Actinomycetes</taxon>
        <taxon>Micrococcales</taxon>
        <taxon>Micrococcaceae</taxon>
        <taxon>Nesterenkonia</taxon>
    </lineage>
</organism>
<keyword evidence="1" id="KW-0472">Membrane</keyword>
<name>A0ABU2DUB0_9MICC</name>